<name>A0A1S2LSZ5_9BACI</name>
<dbReference type="InterPro" id="IPR045651">
    <property type="entry name" value="DUF6398"/>
</dbReference>
<gene>
    <name evidence="2" type="ORF">BKP37_06580</name>
</gene>
<dbReference type="EMBL" id="MLQR01000013">
    <property type="protein sequence ID" value="OIJ15330.1"/>
    <property type="molecule type" value="Genomic_DNA"/>
</dbReference>
<dbReference type="AlphaFoldDB" id="A0A1S2LSZ5"/>
<evidence type="ECO:0000313" key="3">
    <source>
        <dbReference type="Proteomes" id="UP000179524"/>
    </source>
</evidence>
<evidence type="ECO:0000259" key="1">
    <source>
        <dbReference type="Pfam" id="PF19935"/>
    </source>
</evidence>
<dbReference type="InterPro" id="IPR036388">
    <property type="entry name" value="WH-like_DNA-bd_sf"/>
</dbReference>
<reference evidence="2 3" key="1">
    <citation type="submission" date="2016-10" db="EMBL/GenBank/DDBJ databases">
        <title>Draft genome sequences of four alkaliphilic bacteria belonging to the Anaerobacillus genus.</title>
        <authorList>
            <person name="Bassil N.M."/>
            <person name="Lloyd J.R."/>
        </authorList>
    </citation>
    <scope>NUCLEOTIDE SEQUENCE [LARGE SCALE GENOMIC DNA]</scope>
    <source>
        <strain evidence="2 3">DSM 18345</strain>
    </source>
</reference>
<comment type="caution">
    <text evidence="2">The sequence shown here is derived from an EMBL/GenBank/DDBJ whole genome shotgun (WGS) entry which is preliminary data.</text>
</comment>
<evidence type="ECO:0000313" key="2">
    <source>
        <dbReference type="EMBL" id="OIJ15330.1"/>
    </source>
</evidence>
<proteinExistence type="predicted"/>
<dbReference type="InterPro" id="IPR036390">
    <property type="entry name" value="WH_DNA-bd_sf"/>
</dbReference>
<organism evidence="2 3">
    <name type="scientific">Anaerobacillus alkalilacustris</name>
    <dbReference type="NCBI Taxonomy" id="393763"/>
    <lineage>
        <taxon>Bacteria</taxon>
        <taxon>Bacillati</taxon>
        <taxon>Bacillota</taxon>
        <taxon>Bacilli</taxon>
        <taxon>Bacillales</taxon>
        <taxon>Bacillaceae</taxon>
        <taxon>Anaerobacillus</taxon>
    </lineage>
</organism>
<accession>A0A1S2LSZ5</accession>
<dbReference type="Proteomes" id="UP000179524">
    <property type="component" value="Unassembled WGS sequence"/>
</dbReference>
<feature type="domain" description="DUF6398" evidence="1">
    <location>
        <begin position="2"/>
        <end position="64"/>
    </location>
</feature>
<keyword evidence="3" id="KW-1185">Reference proteome</keyword>
<dbReference type="SUPFAM" id="SSF46785">
    <property type="entry name" value="Winged helix' DNA-binding domain"/>
    <property type="match status" value="1"/>
</dbReference>
<protein>
    <recommendedName>
        <fullName evidence="1">DUF6398 domain-containing protein</fullName>
    </recommendedName>
</protein>
<dbReference type="Pfam" id="PF19935">
    <property type="entry name" value="DUF6398"/>
    <property type="match status" value="1"/>
</dbReference>
<dbReference type="Gene3D" id="1.10.10.10">
    <property type="entry name" value="Winged helix-like DNA-binding domain superfamily/Winged helix DNA-binding domain"/>
    <property type="match status" value="1"/>
</dbReference>
<sequence>MKGKIEIWAAAVIHALGSINELQYERQQILDKEEVKIRILSILKTDRSLTNKEIRQLTEMNQKQVQRLIKELELDGVKIVGKGARTKYIYSP</sequence>